<feature type="compositionally biased region" description="Low complexity" evidence="1">
    <location>
        <begin position="292"/>
        <end position="309"/>
    </location>
</feature>
<protein>
    <recommendedName>
        <fullName evidence="4">Fungal N-terminal domain-containing protein</fullName>
    </recommendedName>
</protein>
<feature type="compositionally biased region" description="Polar residues" evidence="1">
    <location>
        <begin position="269"/>
        <end position="279"/>
    </location>
</feature>
<keyword evidence="3" id="KW-1185">Reference proteome</keyword>
<proteinExistence type="predicted"/>
<evidence type="ECO:0000313" key="3">
    <source>
        <dbReference type="Proteomes" id="UP001578633"/>
    </source>
</evidence>
<dbReference type="GeneID" id="96083071"/>
<sequence>MSFGVSIGDVLKLCEIAGRVYKNCRDCSGEYKALTSQARTLSNLLEDIQDKYDKIPENKRQQLVDAYEPCIEVLEELDKLVLHYNGLDTKSKRAWDRLKYDPDVSRNLRERLIASVSMLNSFYTSLIHDSQVLILEALERLEKDYKGGYREESIASIGRLTSGGILENDEDDEESWSQILRDLEDVGVSQQQAVGYRDLIVDWLVKAVNEGRLLEERPEEDSFTTMSQDLGAALPEFDFEQRLHSFDVPTMIAPLDRGSPAPSVEHPPASNSPMTQEQSVYLAPSAIRSRHSSTSLQTSSRRSGSEASSLYAAPQPLSLPATPADSAIRRVPVPSLSTPIPDIPAYNPPTITPMHPTSPPPPPPVPSVMNTTEPTAAPPSYYEKDTITIDLEWTAHQIVAAWAQNDFVTAEKLLEDQLAAVERGQTCTSGVQPDRRILRHLLGICASYTGKFAKAKRLFESVFNGIYLNRQNLDDGDIAAARWLGDVCLHTREHTNAALAYSVAYEGSLGRFGAARDRTSRVAAEIRLVDHWLWVFKRIEDSLKLNLDPTNIFASTNVVEKSNLMMSVKNNVYELARSGGQGTMAPHPGRRPSFTIGPRPRYTLAISEGFLLGPLISLSTWPLPWDPLFSPTDAVQLDRYMNIVRMANYIGRPLSERELPTNTLGDSKKLHFLTKRGNRWLVDAVKRGLREIGIEHAEHAYEPSIVCCLNQQREGVVFSEGVEICFSKLPFRHVYGIKVSEVKWATRRFGSIAHHLPLGYRDSTDFRNVIKGILERADAEEAAPELTHNVQHGSMDTCAQSPHVSAIFKRPSYG</sequence>
<evidence type="ECO:0000256" key="1">
    <source>
        <dbReference type="SAM" id="MobiDB-lite"/>
    </source>
</evidence>
<gene>
    <name evidence="2" type="ORF">ACET3X_002749</name>
</gene>
<dbReference type="Proteomes" id="UP001578633">
    <property type="component" value="Chromosome 2"/>
</dbReference>
<dbReference type="RefSeq" id="XP_069309296.1">
    <property type="nucleotide sequence ID" value="XM_069449526.1"/>
</dbReference>
<evidence type="ECO:0008006" key="4">
    <source>
        <dbReference type="Google" id="ProtNLM"/>
    </source>
</evidence>
<accession>A0ABR3UQH4</accession>
<dbReference type="EMBL" id="JBHGVX010000002">
    <property type="protein sequence ID" value="KAL1798712.1"/>
    <property type="molecule type" value="Genomic_DNA"/>
</dbReference>
<name>A0ABR3UQH4_9PLEO</name>
<evidence type="ECO:0000313" key="2">
    <source>
        <dbReference type="EMBL" id="KAL1798712.1"/>
    </source>
</evidence>
<organism evidence="2 3">
    <name type="scientific">Alternaria dauci</name>
    <dbReference type="NCBI Taxonomy" id="48095"/>
    <lineage>
        <taxon>Eukaryota</taxon>
        <taxon>Fungi</taxon>
        <taxon>Dikarya</taxon>
        <taxon>Ascomycota</taxon>
        <taxon>Pezizomycotina</taxon>
        <taxon>Dothideomycetes</taxon>
        <taxon>Pleosporomycetidae</taxon>
        <taxon>Pleosporales</taxon>
        <taxon>Pleosporineae</taxon>
        <taxon>Pleosporaceae</taxon>
        <taxon>Alternaria</taxon>
        <taxon>Alternaria sect. Porri</taxon>
    </lineage>
</organism>
<comment type="caution">
    <text evidence="2">The sequence shown here is derived from an EMBL/GenBank/DDBJ whole genome shotgun (WGS) entry which is preliminary data.</text>
</comment>
<feature type="region of interest" description="Disordered" evidence="1">
    <location>
        <begin position="251"/>
        <end position="325"/>
    </location>
</feature>
<reference evidence="2 3" key="1">
    <citation type="submission" date="2024-09" db="EMBL/GenBank/DDBJ databases">
        <title>T2T genomes of carrot and Alternaria dauci and their utility for understanding host-pathogen interaction during carrot leaf blight disease.</title>
        <authorList>
            <person name="Liu W."/>
            <person name="Xu S."/>
            <person name="Ou C."/>
            <person name="Liu X."/>
            <person name="Zhuang F."/>
            <person name="Deng X.W."/>
        </authorList>
    </citation>
    <scope>NUCLEOTIDE SEQUENCE [LARGE SCALE GENOMIC DNA]</scope>
    <source>
        <strain evidence="2 3">A2016</strain>
    </source>
</reference>